<name>A0ABQ4ZG08_9ASTR</name>
<comment type="caution">
    <text evidence="1">The sequence shown here is derived from an EMBL/GenBank/DDBJ whole genome shotgun (WGS) entry which is preliminary data.</text>
</comment>
<evidence type="ECO:0000313" key="1">
    <source>
        <dbReference type="EMBL" id="GJS88820.1"/>
    </source>
</evidence>
<evidence type="ECO:0000313" key="2">
    <source>
        <dbReference type="Proteomes" id="UP001151760"/>
    </source>
</evidence>
<protein>
    <submittedName>
        <fullName evidence="1">Uncharacterized protein</fullName>
    </submittedName>
</protein>
<dbReference type="EMBL" id="BQNB010011303">
    <property type="protein sequence ID" value="GJS88820.1"/>
    <property type="molecule type" value="Genomic_DNA"/>
</dbReference>
<reference evidence="1" key="2">
    <citation type="submission" date="2022-01" db="EMBL/GenBank/DDBJ databases">
        <authorList>
            <person name="Yamashiro T."/>
            <person name="Shiraishi A."/>
            <person name="Satake H."/>
            <person name="Nakayama K."/>
        </authorList>
    </citation>
    <scope>NUCLEOTIDE SEQUENCE</scope>
</reference>
<proteinExistence type="predicted"/>
<accession>A0ABQ4ZG08</accession>
<keyword evidence="2" id="KW-1185">Reference proteome</keyword>
<sequence length="457" mass="52735">MAEIGCNWARIGPSKSSQSLSIAHKWAVEIDIRAQFGLTSLIVILLVLPGPSDGLRLHLIVFFSSGSGLTADSSVLTLTLAFLDFGLDFAQSFPFHAHFVLNDNDGKMIEKNFIEIEGTVLVKIRDNAFNGIKGENVFEHINNFLEIVEPLTIKGVSQNRFRLSVFPISLSGATSKWFTNECIGTISTWDDLVEKFIQKFYNLSDHHEDEETSDENNPNITDNVPEIFKIEEDVFNFDTPLWVKTYDEYEQELNNEKTQGLNEQWSKNGVPYQLSDHICESYRFKNGITKWPTCSSDTDVYCNGGELPGMVRVGRMTYFQDHKWYDKMIDRGLKQETLKYKAQIEESWGDATPGVMKFCAWLKNSFKNFHELDYDVLVKLEECWWRVNTNEVCPFTPCKIRRFEMTKYTFEANEEYMAIKELEHINHSETNMNASYAYGELFRKIDDGWLVTRANDE</sequence>
<reference evidence="1" key="1">
    <citation type="journal article" date="2022" name="Int. J. Mol. Sci.">
        <title>Draft Genome of Tanacetum Coccineum: Genomic Comparison of Closely Related Tanacetum-Family Plants.</title>
        <authorList>
            <person name="Yamashiro T."/>
            <person name="Shiraishi A."/>
            <person name="Nakayama K."/>
            <person name="Satake H."/>
        </authorList>
    </citation>
    <scope>NUCLEOTIDE SEQUENCE</scope>
</reference>
<gene>
    <name evidence="1" type="ORF">Tco_0771456</name>
</gene>
<organism evidence="1 2">
    <name type="scientific">Tanacetum coccineum</name>
    <dbReference type="NCBI Taxonomy" id="301880"/>
    <lineage>
        <taxon>Eukaryota</taxon>
        <taxon>Viridiplantae</taxon>
        <taxon>Streptophyta</taxon>
        <taxon>Embryophyta</taxon>
        <taxon>Tracheophyta</taxon>
        <taxon>Spermatophyta</taxon>
        <taxon>Magnoliopsida</taxon>
        <taxon>eudicotyledons</taxon>
        <taxon>Gunneridae</taxon>
        <taxon>Pentapetalae</taxon>
        <taxon>asterids</taxon>
        <taxon>campanulids</taxon>
        <taxon>Asterales</taxon>
        <taxon>Asteraceae</taxon>
        <taxon>Asteroideae</taxon>
        <taxon>Anthemideae</taxon>
        <taxon>Anthemidinae</taxon>
        <taxon>Tanacetum</taxon>
    </lineage>
</organism>
<dbReference type="Proteomes" id="UP001151760">
    <property type="component" value="Unassembled WGS sequence"/>
</dbReference>